<accession>A0ABQ9UMV3</accession>
<dbReference type="Proteomes" id="UP001266305">
    <property type="component" value="Unassembled WGS sequence"/>
</dbReference>
<name>A0ABQ9UMV3_SAGOE</name>
<protein>
    <submittedName>
        <fullName evidence="2">Uncharacterized protein</fullName>
    </submittedName>
</protein>
<proteinExistence type="predicted"/>
<dbReference type="EMBL" id="JASSZA010000011">
    <property type="protein sequence ID" value="KAK2098388.1"/>
    <property type="molecule type" value="Genomic_DNA"/>
</dbReference>
<comment type="caution">
    <text evidence="2">The sequence shown here is derived from an EMBL/GenBank/DDBJ whole genome shotgun (WGS) entry which is preliminary data.</text>
</comment>
<sequence>LIQGWASVFLLLTPLSSHPSTSPSFAQASVSTLPCTQFNRVHHQLNTDQSAQTEPQAFPELMLRLGFLML</sequence>
<feature type="signal peptide" evidence="1">
    <location>
        <begin position="1"/>
        <end position="17"/>
    </location>
</feature>
<gene>
    <name evidence="2" type="ORF">P7K49_023839</name>
</gene>
<keyword evidence="1" id="KW-0732">Signal</keyword>
<reference evidence="2 3" key="1">
    <citation type="submission" date="2023-05" db="EMBL/GenBank/DDBJ databases">
        <title>B98-5 Cell Line De Novo Hybrid Assembly: An Optical Mapping Approach.</title>
        <authorList>
            <person name="Kananen K."/>
            <person name="Auerbach J.A."/>
            <person name="Kautto E."/>
            <person name="Blachly J.S."/>
        </authorList>
    </citation>
    <scope>NUCLEOTIDE SEQUENCE [LARGE SCALE GENOMIC DNA]</scope>
    <source>
        <strain evidence="2">B95-8</strain>
        <tissue evidence="2">Cell line</tissue>
    </source>
</reference>
<keyword evidence="3" id="KW-1185">Reference proteome</keyword>
<evidence type="ECO:0000313" key="3">
    <source>
        <dbReference type="Proteomes" id="UP001266305"/>
    </source>
</evidence>
<evidence type="ECO:0000256" key="1">
    <source>
        <dbReference type="SAM" id="SignalP"/>
    </source>
</evidence>
<feature type="non-terminal residue" evidence="2">
    <location>
        <position position="1"/>
    </location>
</feature>
<feature type="chain" id="PRO_5046852164" evidence="1">
    <location>
        <begin position="18"/>
        <end position="70"/>
    </location>
</feature>
<feature type="non-terminal residue" evidence="2">
    <location>
        <position position="70"/>
    </location>
</feature>
<evidence type="ECO:0000313" key="2">
    <source>
        <dbReference type="EMBL" id="KAK2098388.1"/>
    </source>
</evidence>
<organism evidence="2 3">
    <name type="scientific">Saguinus oedipus</name>
    <name type="common">Cotton-top tamarin</name>
    <name type="synonym">Oedipomidas oedipus</name>
    <dbReference type="NCBI Taxonomy" id="9490"/>
    <lineage>
        <taxon>Eukaryota</taxon>
        <taxon>Metazoa</taxon>
        <taxon>Chordata</taxon>
        <taxon>Craniata</taxon>
        <taxon>Vertebrata</taxon>
        <taxon>Euteleostomi</taxon>
        <taxon>Mammalia</taxon>
        <taxon>Eutheria</taxon>
        <taxon>Euarchontoglires</taxon>
        <taxon>Primates</taxon>
        <taxon>Haplorrhini</taxon>
        <taxon>Platyrrhini</taxon>
        <taxon>Cebidae</taxon>
        <taxon>Callitrichinae</taxon>
        <taxon>Saguinus</taxon>
    </lineage>
</organism>